<evidence type="ECO:0000256" key="9">
    <source>
        <dbReference type="ARBA" id="ARBA00023224"/>
    </source>
</evidence>
<accession>E0VGM1</accession>
<evidence type="ECO:0000256" key="8">
    <source>
        <dbReference type="ARBA" id="ARBA00023170"/>
    </source>
</evidence>
<dbReference type="PRINTS" id="PR01012">
    <property type="entry name" value="NRPEPTIDEYR"/>
</dbReference>
<dbReference type="InParanoid" id="E0VGM1"/>
<dbReference type="EC" id="2.7.11.14" evidence="14"/>
<evidence type="ECO:0000256" key="4">
    <source>
        <dbReference type="ARBA" id="ARBA00022692"/>
    </source>
</evidence>
<sequence>MYPPTPTVDIRTEFQVRQHLSYVYTRKVVTEVGDLINNDIINVVTGSNENENVLIGNKNISDNVYSSLSSSGGNHSDYNDYLYRHSPALTIVYCVAYFIVFAVGLVGNCLVVAVVFRAPRMRTVTNLFIVNLAIADILVVVLCIPATLLGNIFVPWILGWWMCKTVPYVQGVSVAASVYSLIAVSLDRFLAIWWPLKCQITKRRARVIIIVIWVVASTATIPWALYFDLVIFSESPHVLLCLEVWPESLSGSLYFLVVNLVFCYILPLILITLCYILIWIKVWRRTIPTDSKDVQMEKIQQKSKVKVVKMLVVVVIIFVVSWMPLYIIFARIKLGGDVNHWEENILAYITPVAQWMGSSNSCINPILYAFFNKKYRRGFVAIIKSKKCCGRLRYYEAVALMGSSSSMRNKSSYYINNNNNNNNNNSSTRKPPPQDTGKNQQGTHNFWYNS</sequence>
<comment type="subcellular location">
    <subcellularLocation>
        <location evidence="1">Cell membrane</location>
        <topology evidence="1">Multi-pass membrane protein</topology>
    </subcellularLocation>
</comment>
<dbReference type="EnsemblMetazoa" id="PHUM189320-RA">
    <property type="protein sequence ID" value="PHUM189320-PA"/>
    <property type="gene ID" value="PHUM189320"/>
</dbReference>
<dbReference type="GO" id="GO:0050254">
    <property type="term" value="F:rhodopsin kinase activity"/>
    <property type="evidence" value="ECO:0007669"/>
    <property type="project" value="UniProtKB-EC"/>
</dbReference>
<evidence type="ECO:0000256" key="7">
    <source>
        <dbReference type="ARBA" id="ARBA00023136"/>
    </source>
</evidence>
<evidence type="ECO:0000313" key="16">
    <source>
        <dbReference type="Proteomes" id="UP000009046"/>
    </source>
</evidence>
<feature type="region of interest" description="Disordered" evidence="11">
    <location>
        <begin position="413"/>
        <end position="450"/>
    </location>
</feature>
<reference evidence="15" key="3">
    <citation type="submission" date="2021-02" db="UniProtKB">
        <authorList>
            <consortium name="EnsemblMetazoa"/>
        </authorList>
    </citation>
    <scope>IDENTIFICATION</scope>
    <source>
        <strain evidence="15">USDA</strain>
    </source>
</reference>
<feature type="transmembrane region" description="Helical" evidence="12">
    <location>
        <begin position="310"/>
        <end position="332"/>
    </location>
</feature>
<dbReference type="FunFam" id="1.20.1070.10:FF:000317">
    <property type="entry name" value="Neuropeptide FF receptor"/>
    <property type="match status" value="1"/>
</dbReference>
<dbReference type="OrthoDB" id="5975505at2759"/>
<evidence type="ECO:0000256" key="1">
    <source>
        <dbReference type="ARBA" id="ARBA00004651"/>
    </source>
</evidence>
<dbReference type="eggNOG" id="KOG3656">
    <property type="taxonomic scope" value="Eukaryota"/>
</dbReference>
<dbReference type="EMBL" id="AAZO01002197">
    <property type="status" value="NOT_ANNOTATED_CDS"/>
    <property type="molecule type" value="Genomic_DNA"/>
</dbReference>
<evidence type="ECO:0000259" key="13">
    <source>
        <dbReference type="PROSITE" id="PS50262"/>
    </source>
</evidence>
<dbReference type="PANTHER" id="PTHR24241:SF76">
    <property type="entry name" value="NEUROPEPTIDE SIFAMIDE RECEPTOR"/>
    <property type="match status" value="1"/>
</dbReference>
<organism>
    <name type="scientific">Pediculus humanus subsp. corporis</name>
    <name type="common">Body louse</name>
    <dbReference type="NCBI Taxonomy" id="121224"/>
    <lineage>
        <taxon>Eukaryota</taxon>
        <taxon>Metazoa</taxon>
        <taxon>Ecdysozoa</taxon>
        <taxon>Arthropoda</taxon>
        <taxon>Hexapoda</taxon>
        <taxon>Insecta</taxon>
        <taxon>Pterygota</taxon>
        <taxon>Neoptera</taxon>
        <taxon>Paraneoptera</taxon>
        <taxon>Psocodea</taxon>
        <taxon>Troctomorpha</taxon>
        <taxon>Phthiraptera</taxon>
        <taxon>Anoplura</taxon>
        <taxon>Pediculidae</taxon>
        <taxon>Pediculus</taxon>
    </lineage>
</organism>
<dbReference type="EMBL" id="DS235150">
    <property type="protein sequence ID" value="EEB12527.1"/>
    <property type="molecule type" value="Genomic_DNA"/>
</dbReference>
<keyword evidence="8 10" id="KW-0675">Receptor</keyword>
<dbReference type="Gene3D" id="1.20.1070.10">
    <property type="entry name" value="Rhodopsin 7-helix transmembrane proteins"/>
    <property type="match status" value="1"/>
</dbReference>
<evidence type="ECO:0000256" key="5">
    <source>
        <dbReference type="ARBA" id="ARBA00022989"/>
    </source>
</evidence>
<dbReference type="VEuPathDB" id="VectorBase:PHUM189320"/>
<dbReference type="CTD" id="8240050"/>
<dbReference type="GO" id="GO:0032870">
    <property type="term" value="P:cellular response to hormone stimulus"/>
    <property type="evidence" value="ECO:0007669"/>
    <property type="project" value="TreeGrafter"/>
</dbReference>
<dbReference type="GeneID" id="8240050"/>
<feature type="transmembrane region" description="Helical" evidence="12">
    <location>
        <begin position="352"/>
        <end position="371"/>
    </location>
</feature>
<dbReference type="PRINTS" id="PR00237">
    <property type="entry name" value="GPCRRHODOPSN"/>
</dbReference>
<dbReference type="Pfam" id="PF00001">
    <property type="entry name" value="7tm_1"/>
    <property type="match status" value="1"/>
</dbReference>
<dbReference type="GO" id="GO:0004983">
    <property type="term" value="F:neuropeptide Y receptor activity"/>
    <property type="evidence" value="ECO:0007669"/>
    <property type="project" value="InterPro"/>
</dbReference>
<evidence type="ECO:0000313" key="14">
    <source>
        <dbReference type="EMBL" id="EEB12527.1"/>
    </source>
</evidence>
<evidence type="ECO:0000313" key="15">
    <source>
        <dbReference type="EnsemblMetazoa" id="PHUM189320-PA"/>
    </source>
</evidence>
<dbReference type="STRING" id="121224.E0VGM1"/>
<feature type="transmembrane region" description="Helical" evidence="12">
    <location>
        <begin position="253"/>
        <end position="278"/>
    </location>
</feature>
<comment type="similarity">
    <text evidence="2 10">Belongs to the G-protein coupled receptor 1 family.</text>
</comment>
<dbReference type="EMBL" id="AAZO01002198">
    <property type="status" value="NOT_ANNOTATED_CDS"/>
    <property type="molecule type" value="Genomic_DNA"/>
</dbReference>
<evidence type="ECO:0000256" key="11">
    <source>
        <dbReference type="SAM" id="MobiDB-lite"/>
    </source>
</evidence>
<evidence type="ECO:0000256" key="12">
    <source>
        <dbReference type="SAM" id="Phobius"/>
    </source>
</evidence>
<dbReference type="AlphaFoldDB" id="E0VGM1"/>
<feature type="compositionally biased region" description="Polar residues" evidence="11">
    <location>
        <begin position="436"/>
        <end position="450"/>
    </location>
</feature>
<keyword evidence="3" id="KW-1003">Cell membrane</keyword>
<dbReference type="InterPro" id="IPR000611">
    <property type="entry name" value="NPY_rcpt"/>
</dbReference>
<dbReference type="InterPro" id="IPR000276">
    <property type="entry name" value="GPCR_Rhodpsn"/>
</dbReference>
<reference evidence="14" key="1">
    <citation type="submission" date="2007-04" db="EMBL/GenBank/DDBJ databases">
        <title>Annotation of Pediculus humanus corporis strain USDA.</title>
        <authorList>
            <person name="Kirkness E."/>
            <person name="Hannick L."/>
            <person name="Hass B."/>
            <person name="Bruggner R."/>
            <person name="Lawson D."/>
            <person name="Bidwell S."/>
            <person name="Joardar V."/>
            <person name="Caler E."/>
            <person name="Walenz B."/>
            <person name="Inman J."/>
            <person name="Schobel S."/>
            <person name="Galinsky K."/>
            <person name="Amedeo P."/>
            <person name="Strausberg R."/>
        </authorList>
    </citation>
    <scope>NUCLEOTIDE SEQUENCE</scope>
    <source>
        <strain evidence="14">USDA</strain>
    </source>
</reference>
<feature type="transmembrane region" description="Helical" evidence="12">
    <location>
        <begin position="174"/>
        <end position="196"/>
    </location>
</feature>
<reference evidence="14" key="2">
    <citation type="submission" date="2007-04" db="EMBL/GenBank/DDBJ databases">
        <title>The genome of the human body louse.</title>
        <authorList>
            <consortium name="The Human Body Louse Genome Consortium"/>
            <person name="Kirkness E."/>
            <person name="Walenz B."/>
            <person name="Hass B."/>
            <person name="Bruggner R."/>
            <person name="Strausberg R."/>
        </authorList>
    </citation>
    <scope>NUCLEOTIDE SEQUENCE</scope>
    <source>
        <strain evidence="14">USDA</strain>
    </source>
</reference>
<feature type="transmembrane region" description="Helical" evidence="12">
    <location>
        <begin position="128"/>
        <end position="154"/>
    </location>
</feature>
<gene>
    <name evidence="15" type="primary">8240050</name>
    <name evidence="14" type="ORF">Phum_PHUM189320</name>
</gene>
<feature type="compositionally biased region" description="Low complexity" evidence="11">
    <location>
        <begin position="413"/>
        <end position="425"/>
    </location>
</feature>
<evidence type="ECO:0000256" key="3">
    <source>
        <dbReference type="ARBA" id="ARBA00022475"/>
    </source>
</evidence>
<evidence type="ECO:0000256" key="6">
    <source>
        <dbReference type="ARBA" id="ARBA00023040"/>
    </source>
</evidence>
<dbReference type="GO" id="GO:0005886">
    <property type="term" value="C:plasma membrane"/>
    <property type="evidence" value="ECO:0007669"/>
    <property type="project" value="UniProtKB-SubCell"/>
</dbReference>
<keyword evidence="7 12" id="KW-0472">Membrane</keyword>
<evidence type="ECO:0000256" key="2">
    <source>
        <dbReference type="ARBA" id="ARBA00010663"/>
    </source>
</evidence>
<keyword evidence="5 12" id="KW-1133">Transmembrane helix</keyword>
<proteinExistence type="inferred from homology"/>
<keyword evidence="4 10" id="KW-0812">Transmembrane</keyword>
<keyword evidence="16" id="KW-1185">Reference proteome</keyword>
<protein>
    <submittedName>
        <fullName evidence="14 15">Class A rhodopsin-like G-protein coupled receptor GPRsif, putative</fullName>
        <ecNumber evidence="14">2.7.11.14</ecNumber>
    </submittedName>
</protein>
<feature type="domain" description="G-protein coupled receptors family 1 profile" evidence="13">
    <location>
        <begin position="107"/>
        <end position="368"/>
    </location>
</feature>
<dbReference type="RefSeq" id="XP_002425265.1">
    <property type="nucleotide sequence ID" value="XM_002425220.1"/>
</dbReference>
<dbReference type="Proteomes" id="UP000009046">
    <property type="component" value="Unassembled WGS sequence"/>
</dbReference>
<dbReference type="PROSITE" id="PS50262">
    <property type="entry name" value="G_PROTEIN_RECEP_F1_2"/>
    <property type="match status" value="1"/>
</dbReference>
<evidence type="ECO:0000256" key="10">
    <source>
        <dbReference type="RuleBase" id="RU000688"/>
    </source>
</evidence>
<dbReference type="SUPFAM" id="SSF81321">
    <property type="entry name" value="Family A G protein-coupled receptor-like"/>
    <property type="match status" value="1"/>
</dbReference>
<dbReference type="OMA" id="AIFLCCY"/>
<dbReference type="CDD" id="cd14993">
    <property type="entry name" value="7tmA_CCKR-like"/>
    <property type="match status" value="1"/>
</dbReference>
<keyword evidence="6 10" id="KW-0297">G-protein coupled receptor</keyword>
<dbReference type="KEGG" id="phu:Phum_PHUM189320"/>
<dbReference type="PROSITE" id="PS00237">
    <property type="entry name" value="G_PROTEIN_RECEP_F1_1"/>
    <property type="match status" value="1"/>
</dbReference>
<keyword evidence="9 10" id="KW-0807">Transducer</keyword>
<dbReference type="PANTHER" id="PTHR24241">
    <property type="entry name" value="NEUROPEPTIDE RECEPTOR-RELATED G-PROTEIN COUPLED RECEPTOR"/>
    <property type="match status" value="1"/>
</dbReference>
<name>E0VGM1_PEDHC</name>
<feature type="transmembrane region" description="Helical" evidence="12">
    <location>
        <begin position="90"/>
        <end position="116"/>
    </location>
</feature>
<dbReference type="InterPro" id="IPR017452">
    <property type="entry name" value="GPCR_Rhodpsn_7TM"/>
</dbReference>
<keyword evidence="14" id="KW-0808">Transferase</keyword>
<dbReference type="GO" id="GO:0042277">
    <property type="term" value="F:peptide binding"/>
    <property type="evidence" value="ECO:0007669"/>
    <property type="project" value="TreeGrafter"/>
</dbReference>
<dbReference type="SMART" id="SM01381">
    <property type="entry name" value="7TM_GPCR_Srsx"/>
    <property type="match status" value="1"/>
</dbReference>
<feature type="transmembrane region" description="Helical" evidence="12">
    <location>
        <begin position="208"/>
        <end position="233"/>
    </location>
</feature>
<dbReference type="HOGENOM" id="CLU_009579_6_1_1"/>